<evidence type="ECO:0000256" key="1">
    <source>
        <dbReference type="SAM" id="MobiDB-lite"/>
    </source>
</evidence>
<feature type="region of interest" description="Disordered" evidence="1">
    <location>
        <begin position="1"/>
        <end position="20"/>
    </location>
</feature>
<gene>
    <name evidence="2" type="ORF">KDL01_28205</name>
</gene>
<dbReference type="RefSeq" id="WP_212531662.1">
    <property type="nucleotide sequence ID" value="NZ_JAGSOG010000187.1"/>
</dbReference>
<protein>
    <submittedName>
        <fullName evidence="2">Uncharacterized protein</fullName>
    </submittedName>
</protein>
<comment type="caution">
    <text evidence="2">The sequence shown here is derived from an EMBL/GenBank/DDBJ whole genome shotgun (WGS) entry which is preliminary data.</text>
</comment>
<proteinExistence type="predicted"/>
<evidence type="ECO:0000313" key="2">
    <source>
        <dbReference type="EMBL" id="MBR7837193.1"/>
    </source>
</evidence>
<keyword evidence="3" id="KW-1185">Reference proteome</keyword>
<reference evidence="2" key="1">
    <citation type="submission" date="2021-04" db="EMBL/GenBank/DDBJ databases">
        <title>Genome based classification of Actinospica acidithermotolerans sp. nov., an actinobacterium isolated from an Indonesian hot spring.</title>
        <authorList>
            <person name="Kusuma A.B."/>
            <person name="Putra K.E."/>
            <person name="Nafisah S."/>
            <person name="Loh J."/>
            <person name="Nouioui I."/>
            <person name="Goodfellow M."/>
        </authorList>
    </citation>
    <scope>NUCLEOTIDE SEQUENCE</scope>
    <source>
        <strain evidence="2">CSCA 57</strain>
    </source>
</reference>
<accession>A0A941IUA9</accession>
<organism evidence="2 3">
    <name type="scientific">Actinospica durhamensis</name>
    <dbReference type="NCBI Taxonomy" id="1508375"/>
    <lineage>
        <taxon>Bacteria</taxon>
        <taxon>Bacillati</taxon>
        <taxon>Actinomycetota</taxon>
        <taxon>Actinomycetes</taxon>
        <taxon>Catenulisporales</taxon>
        <taxon>Actinospicaceae</taxon>
        <taxon>Actinospica</taxon>
    </lineage>
</organism>
<dbReference type="Proteomes" id="UP000675781">
    <property type="component" value="Unassembled WGS sequence"/>
</dbReference>
<dbReference type="AlphaFoldDB" id="A0A941IUA9"/>
<sequence>MTDDAETDRELPAADDYPAMVGPGATVRHGGPRALADLRAALGQVALGKLKCSATSQRPSEITCRVIARAMADGDYYPHEAIASFAWPLLLLAGGLARLEGPWMRTTARGAAVLEDPQPEHLRGLWDRWLLKAPIDELMRVDAIRGQRKPGVLSAPTKRRAAAAAGLGRLPVGEWVAVDRLFDLARKLEPPLAVPRTAKAVWDLYVEDAERGSLGYAREDLGEPGAWDVLEGRYLLCLAFEYAATLGLVDVAYRGPQDAREDFRGLWGTGDYRYLSRYDGLLAVRRNDFAAALG</sequence>
<evidence type="ECO:0000313" key="3">
    <source>
        <dbReference type="Proteomes" id="UP000675781"/>
    </source>
</evidence>
<name>A0A941IUA9_9ACTN</name>
<dbReference type="EMBL" id="JAGSOG010000187">
    <property type="protein sequence ID" value="MBR7837193.1"/>
    <property type="molecule type" value="Genomic_DNA"/>
</dbReference>